<keyword evidence="3 5" id="KW-0520">NAD</keyword>
<dbReference type="Gene3D" id="3.40.309.10">
    <property type="entry name" value="Aldehyde Dehydrogenase, Chain A, domain 2"/>
    <property type="match status" value="1"/>
</dbReference>
<keyword evidence="5" id="KW-0678">Repressor</keyword>
<comment type="caution">
    <text evidence="10">The sequence shown here is derived from an EMBL/GenBank/DDBJ whole genome shotgun (WGS) entry which is preliminary data.</text>
</comment>
<dbReference type="InterPro" id="IPR016160">
    <property type="entry name" value="Ald_DH_CS_CYS"/>
</dbReference>
<dbReference type="NCBIfam" id="TIGR01238">
    <property type="entry name" value="D1pyr5carbox3"/>
    <property type="match status" value="1"/>
</dbReference>
<evidence type="ECO:0000259" key="8">
    <source>
        <dbReference type="Pfam" id="PF14850"/>
    </source>
</evidence>
<evidence type="ECO:0000256" key="5">
    <source>
        <dbReference type="PIRNR" id="PIRNR000197"/>
    </source>
</evidence>
<comment type="catalytic activity">
    <reaction evidence="5">
        <text>L-proline + a quinone = (S)-1-pyrroline-5-carboxylate + a quinol + H(+)</text>
        <dbReference type="Rhea" id="RHEA:23784"/>
        <dbReference type="ChEBI" id="CHEBI:15378"/>
        <dbReference type="ChEBI" id="CHEBI:17388"/>
        <dbReference type="ChEBI" id="CHEBI:24646"/>
        <dbReference type="ChEBI" id="CHEBI:60039"/>
        <dbReference type="ChEBI" id="CHEBI:132124"/>
        <dbReference type="EC" id="1.5.5.2"/>
    </reaction>
</comment>
<organism evidence="10 11">
    <name type="scientific">Dongia sedimenti</name>
    <dbReference type="NCBI Taxonomy" id="3064282"/>
    <lineage>
        <taxon>Bacteria</taxon>
        <taxon>Pseudomonadati</taxon>
        <taxon>Pseudomonadota</taxon>
        <taxon>Alphaproteobacteria</taxon>
        <taxon>Rhodospirillales</taxon>
        <taxon>Dongiaceae</taxon>
        <taxon>Dongia</taxon>
    </lineage>
</organism>
<dbReference type="Proteomes" id="UP001230156">
    <property type="component" value="Unassembled WGS sequence"/>
</dbReference>
<dbReference type="InterPro" id="IPR029041">
    <property type="entry name" value="FAD-linked_oxidoreductase-like"/>
</dbReference>
<evidence type="ECO:0000256" key="3">
    <source>
        <dbReference type="ARBA" id="ARBA00023027"/>
    </source>
</evidence>
<name>A0ABU0YTU4_9PROT</name>
<sequence length="1053" mass="113757">MILDQDPGQPGPLRRSLRALYRADETEVVERLLKEAELPPEMQDRIAARARKLVDSVRANRVGAGGIDAFMHAYELSSREGVVLMCLAEALLRIPDAETANQLIRDKLREADFKQHLGESDSLFVNASTWALMLTGRILKLDEGGTDLGGILKRLVTRSGEPVIRQAVTQAMKILGRQFVMGRTIDEALERAEATEARGYRYSYDMLGEAARTAADARRYFESYDKAIAAIGKASAGKGPVKGPGISIKLSALHPRYEFAHRQRVMGELVPRIVTLAQAAKRFDIGFTIDAEEADRLDLSLDVIEAVSADPSLAGWNGLGLAIQGYQKRCSALIDWLGDMARRHKRRLMVRLVKGAYWDSEIKNSQERGLAGYPVFTRKATTDVSYIACAKKLLADEQAFFPQFATHNAHSLSAVIEMAGGEAAAREKLEFQRLHGMGEPLYEQVVPAETMGIAARIYAPVGSHEDLLAYLVRRLLENGANTSFVNRIVDEKAPLDEIVADPIAKVRKLPQKPHPGIPLPSDIYGLERRNSQGIDLTDLDALVPLKAEIESAAERNWKTAPIIGGHPTGGEGEALRNPADLRQTVGRVVNATAKDVDTAIARAVRAFPDWAATPAQERAACLERAADLLEAERGAVMALCIREAGKTLMDALAELREAVDFCRYYAARCREDFGKPMLMPGPTGERNQLALHGRGVFACISPWNFPLAIFMGQVTAALAAGNCVIAKPAEQTPLIAGLAVAILHRAGVPGDVLHLLPGDGAAVGAPLVADPRIAGVAFTGSTETARAINRVLAAKDGPIVPLIAETGGQNALIVDSSALPEQVVRDTVVSGFQSAGQRCSALRVLFVQQDIAPKLTEMLAGAMAELKVGDPALLSTDVGPVIDKDAKEMLERHAARMAREGQLIHETKLSADCQLGYFFAPRAYKIDSLARLEREVFGPILHVVAFAGDRLDEVIEAINKTGYGLTLGIHSRIDSKAEYIVNRLRVGNAYVNRNMIGAVVGVQPFGGEGLSGTGPKAGGPRYLHRFATERTLSVDTTASGGNASLLSLNEESA</sequence>
<dbReference type="InterPro" id="IPR024082">
    <property type="entry name" value="PRODH_PutA_dom_II"/>
</dbReference>
<dbReference type="RefSeq" id="WP_379959302.1">
    <property type="nucleotide sequence ID" value="NZ_JAUYVI010000006.1"/>
</dbReference>
<dbReference type="NCBIfam" id="NF008869">
    <property type="entry name" value="PRK11904.1"/>
    <property type="match status" value="1"/>
</dbReference>
<dbReference type="PIRSF" id="PIRSF000197">
    <property type="entry name" value="Bifunct_PutA"/>
    <property type="match status" value="1"/>
</dbReference>
<comment type="cofactor">
    <cofactor evidence="5">
        <name>FAD</name>
        <dbReference type="ChEBI" id="CHEBI:57692"/>
    </cofactor>
</comment>
<dbReference type="InterPro" id="IPR050485">
    <property type="entry name" value="Proline_metab_enzyme"/>
</dbReference>
<dbReference type="PROSITE" id="PS00070">
    <property type="entry name" value="ALDEHYDE_DEHYDR_CYS"/>
    <property type="match status" value="1"/>
</dbReference>
<dbReference type="InterPro" id="IPR015590">
    <property type="entry name" value="Aldehyde_DH_dom"/>
</dbReference>
<dbReference type="InterPro" id="IPR016162">
    <property type="entry name" value="Ald_DH_N"/>
</dbReference>
<feature type="domain" description="Proline utilization A proline dehydrogenase N-terminal" evidence="9">
    <location>
        <begin position="12"/>
        <end position="58"/>
    </location>
</feature>
<evidence type="ECO:0000256" key="1">
    <source>
        <dbReference type="ARBA" id="ARBA00004786"/>
    </source>
</evidence>
<evidence type="ECO:0000313" key="11">
    <source>
        <dbReference type="Proteomes" id="UP001230156"/>
    </source>
</evidence>
<dbReference type="PANTHER" id="PTHR42862:SF1">
    <property type="entry name" value="DELTA-1-PYRROLINE-5-CARBOXYLATE DEHYDROGENASE 2, ISOFORM A-RELATED"/>
    <property type="match status" value="1"/>
</dbReference>
<keyword evidence="5" id="KW-0805">Transcription regulation</keyword>
<dbReference type="Gene3D" id="3.20.20.220">
    <property type="match status" value="1"/>
</dbReference>
<dbReference type="GO" id="GO:0003842">
    <property type="term" value="F:L-glutamate gamma-semialdehyde dehydrogenase activity"/>
    <property type="evidence" value="ECO:0007669"/>
    <property type="project" value="UniProtKB-EC"/>
</dbReference>
<dbReference type="Pfam" id="PF00171">
    <property type="entry name" value="Aldedh"/>
    <property type="match status" value="1"/>
</dbReference>
<feature type="domain" description="Proline dehydrogenase PutA" evidence="8">
    <location>
        <begin position="67"/>
        <end position="179"/>
    </location>
</feature>
<keyword evidence="2 5" id="KW-0560">Oxidoreductase</keyword>
<proteinExistence type="inferred from homology"/>
<comment type="catalytic activity">
    <reaction evidence="4 5">
        <text>L-glutamate 5-semialdehyde + NAD(+) + H2O = L-glutamate + NADH + 2 H(+)</text>
        <dbReference type="Rhea" id="RHEA:30235"/>
        <dbReference type="ChEBI" id="CHEBI:15377"/>
        <dbReference type="ChEBI" id="CHEBI:15378"/>
        <dbReference type="ChEBI" id="CHEBI:29985"/>
        <dbReference type="ChEBI" id="CHEBI:57540"/>
        <dbReference type="ChEBI" id="CHEBI:57945"/>
        <dbReference type="ChEBI" id="CHEBI:58066"/>
        <dbReference type="EC" id="1.2.1.88"/>
    </reaction>
</comment>
<feature type="domain" description="Proline dehydrogenase" evidence="7">
    <location>
        <begin position="188"/>
        <end position="487"/>
    </location>
</feature>
<dbReference type="EC" id="1.2.1.88" evidence="5"/>
<dbReference type="CDD" id="cd07125">
    <property type="entry name" value="ALDH_PutA-P5CDH"/>
    <property type="match status" value="1"/>
</dbReference>
<evidence type="ECO:0000259" key="6">
    <source>
        <dbReference type="Pfam" id="PF00171"/>
    </source>
</evidence>
<dbReference type="SUPFAM" id="SSF81935">
    <property type="entry name" value="N-terminal domain of bifunctional PutA protein"/>
    <property type="match status" value="1"/>
</dbReference>
<dbReference type="GO" id="GO:0004657">
    <property type="term" value="F:proline dehydrogenase activity"/>
    <property type="evidence" value="ECO:0007669"/>
    <property type="project" value="UniProtKB-EC"/>
</dbReference>
<evidence type="ECO:0000259" key="9">
    <source>
        <dbReference type="Pfam" id="PF18327"/>
    </source>
</evidence>
<protein>
    <recommendedName>
        <fullName evidence="5">Bifunctional protein PutA</fullName>
    </recommendedName>
    <domain>
        <recommendedName>
            <fullName evidence="5">Proline dehydrogenase</fullName>
            <ecNumber evidence="5">1.5.5.2</ecNumber>
        </recommendedName>
        <alternativeName>
            <fullName evidence="5">Proline oxidase</fullName>
        </alternativeName>
    </domain>
    <domain>
        <recommendedName>
            <fullName evidence="5">Delta-1-pyrroline-5-carboxylate dehydrogenase</fullName>
            <shortName evidence="5">P5C dehydrogenase</shortName>
            <ecNumber evidence="5">1.2.1.88</ecNumber>
        </recommendedName>
        <alternativeName>
            <fullName evidence="5">L-glutamate gamma-semialdehyde dehydrogenase</fullName>
        </alternativeName>
    </domain>
</protein>
<dbReference type="InterPro" id="IPR002872">
    <property type="entry name" value="Proline_DH_dom"/>
</dbReference>
<dbReference type="InterPro" id="IPR024090">
    <property type="entry name" value="PRODH_PutA_dom_I"/>
</dbReference>
<evidence type="ECO:0000259" key="7">
    <source>
        <dbReference type="Pfam" id="PF01619"/>
    </source>
</evidence>
<gene>
    <name evidence="10" type="primary">putA</name>
    <name evidence="10" type="ORF">Q8A70_21435</name>
</gene>
<dbReference type="SUPFAM" id="SSF53720">
    <property type="entry name" value="ALDH-like"/>
    <property type="match status" value="1"/>
</dbReference>
<keyword evidence="5" id="KW-0804">Transcription</keyword>
<keyword evidence="5" id="KW-0274">FAD</keyword>
<evidence type="ECO:0000313" key="10">
    <source>
        <dbReference type="EMBL" id="MDQ7250268.1"/>
    </source>
</evidence>
<dbReference type="PANTHER" id="PTHR42862">
    <property type="entry name" value="DELTA-1-PYRROLINE-5-CARBOXYLATE DEHYDROGENASE 1, ISOFORM A-RELATED"/>
    <property type="match status" value="1"/>
</dbReference>
<comment type="similarity">
    <text evidence="5">In the N-terminal section; belongs to the proline dehydrogenase family.</text>
</comment>
<dbReference type="Pfam" id="PF14850">
    <property type="entry name" value="Pro_dh-DNA_bdg"/>
    <property type="match status" value="1"/>
</dbReference>
<dbReference type="SUPFAM" id="SSF51730">
    <property type="entry name" value="FAD-linked oxidoreductase"/>
    <property type="match status" value="1"/>
</dbReference>
<dbReference type="InterPro" id="IPR041349">
    <property type="entry name" value="PRODH"/>
</dbReference>
<comment type="pathway">
    <text evidence="5">Amino-acid degradation; L-proline degradation into L-glutamate; L-glutamate from L-proline: step 1/2.</text>
</comment>
<dbReference type="InterPro" id="IPR016163">
    <property type="entry name" value="Ald_DH_C"/>
</dbReference>
<dbReference type="EMBL" id="JAUYVI010000006">
    <property type="protein sequence ID" value="MDQ7250268.1"/>
    <property type="molecule type" value="Genomic_DNA"/>
</dbReference>
<keyword evidence="5" id="KW-0238">DNA-binding</keyword>
<dbReference type="InterPro" id="IPR016161">
    <property type="entry name" value="Ald_DH/histidinol_DH"/>
</dbReference>
<dbReference type="Pfam" id="PF01619">
    <property type="entry name" value="Pro_dh"/>
    <property type="match status" value="1"/>
</dbReference>
<dbReference type="Gene3D" id="1.20.5.550">
    <property type="entry name" value="Single Helix bin"/>
    <property type="match status" value="1"/>
</dbReference>
<comment type="pathway">
    <text evidence="1 5">Amino-acid degradation; L-proline degradation into L-glutamate; L-glutamate from L-proline: step 2/2.</text>
</comment>
<evidence type="ECO:0000256" key="2">
    <source>
        <dbReference type="ARBA" id="ARBA00023002"/>
    </source>
</evidence>
<keyword evidence="11" id="KW-1185">Reference proteome</keyword>
<dbReference type="InterPro" id="IPR024089">
    <property type="entry name" value="PRODH_PutA_dom_I/II"/>
</dbReference>
<evidence type="ECO:0000256" key="4">
    <source>
        <dbReference type="ARBA" id="ARBA00048142"/>
    </source>
</evidence>
<comment type="function">
    <text evidence="5">Oxidizes proline to glutamate for use as a carbon and nitrogen source.</text>
</comment>
<reference evidence="11" key="1">
    <citation type="submission" date="2023-08" db="EMBL/GenBank/DDBJ databases">
        <title>Rhodospirillaceae gen. nov., a novel taxon isolated from the Yangtze River Yuezi River estuary sludge.</title>
        <authorList>
            <person name="Ruan L."/>
        </authorList>
    </citation>
    <scope>NUCLEOTIDE SEQUENCE [LARGE SCALE GENOMIC DNA]</scope>
    <source>
        <strain evidence="11">R-7</strain>
    </source>
</reference>
<dbReference type="EC" id="1.5.5.2" evidence="5"/>
<dbReference type="InterPro" id="IPR025703">
    <property type="entry name" value="Bifunct_PutA"/>
</dbReference>
<keyword evidence="5" id="KW-0642">Proline metabolism</keyword>
<dbReference type="Pfam" id="PF18327">
    <property type="entry name" value="PRODH"/>
    <property type="match status" value="1"/>
</dbReference>
<accession>A0ABU0YTU4</accession>
<dbReference type="Gene3D" id="1.20.5.460">
    <property type="entry name" value="Single helix bin"/>
    <property type="match status" value="1"/>
</dbReference>
<dbReference type="InterPro" id="IPR005933">
    <property type="entry name" value="PutA_C"/>
</dbReference>
<comment type="similarity">
    <text evidence="5">In the C-terminal section; belongs to the aldehyde dehydrogenase family.</text>
</comment>
<feature type="domain" description="Aldehyde dehydrogenase" evidence="6">
    <location>
        <begin position="575"/>
        <end position="1029"/>
    </location>
</feature>
<keyword evidence="5" id="KW-0285">Flavoprotein</keyword>
<dbReference type="Gene3D" id="3.40.605.10">
    <property type="entry name" value="Aldehyde Dehydrogenase, Chain A, domain 1"/>
    <property type="match status" value="1"/>
</dbReference>